<sequence>MQQQRSEVQELERRVMQREEALDRRVEQTDNRQRSLDELEQRLHQERDEAQEVRQRALGELERVASLTADEARKIVLGQVEQELSRDIAIRIREAEQRIKEESEKRARNIISLAVQRYAADHVAESTVSVVELPS</sequence>
<organism evidence="3">
    <name type="scientific">mine drainage metagenome</name>
    <dbReference type="NCBI Taxonomy" id="410659"/>
    <lineage>
        <taxon>unclassified sequences</taxon>
        <taxon>metagenomes</taxon>
        <taxon>ecological metagenomes</taxon>
    </lineage>
</organism>
<proteinExistence type="predicted"/>
<name>T1DHC2_9ZZZZ</name>
<feature type="domain" description="Ribonuclease Y N-terminal" evidence="2">
    <location>
        <begin position="2"/>
        <end position="122"/>
    </location>
</feature>
<reference evidence="3" key="2">
    <citation type="journal article" date="2014" name="ISME J.">
        <title>Microbial stratification in low pH oxic and suboxic macroscopic growths along an acid mine drainage.</title>
        <authorList>
            <person name="Mendez-Garcia C."/>
            <person name="Mesa V."/>
            <person name="Sprenger R.R."/>
            <person name="Richter M."/>
            <person name="Diez M.S."/>
            <person name="Solano J."/>
            <person name="Bargiela R."/>
            <person name="Golyshina O.V."/>
            <person name="Manteca A."/>
            <person name="Ramos J.L."/>
            <person name="Gallego J.R."/>
            <person name="Llorente I."/>
            <person name="Martins Dos Santos V.A."/>
            <person name="Jensen O.N."/>
            <person name="Pelaez A.I."/>
            <person name="Sanchez J."/>
            <person name="Ferrer M."/>
        </authorList>
    </citation>
    <scope>NUCLEOTIDE SEQUENCE</scope>
</reference>
<protein>
    <submittedName>
        <fullName evidence="3">Phosphodiesterase</fullName>
    </submittedName>
</protein>
<accession>T1DHC2</accession>
<dbReference type="AlphaFoldDB" id="T1DHC2"/>
<evidence type="ECO:0000313" key="3">
    <source>
        <dbReference type="EMBL" id="EQD80694.1"/>
    </source>
</evidence>
<dbReference type="InterPro" id="IPR022711">
    <property type="entry name" value="RNase_Y_N"/>
</dbReference>
<feature type="non-terminal residue" evidence="3">
    <location>
        <position position="135"/>
    </location>
</feature>
<reference evidence="3" key="1">
    <citation type="submission" date="2013-08" db="EMBL/GenBank/DDBJ databases">
        <authorList>
            <person name="Mendez C."/>
            <person name="Richter M."/>
            <person name="Ferrer M."/>
            <person name="Sanchez J."/>
        </authorList>
    </citation>
    <scope>NUCLEOTIDE SEQUENCE</scope>
</reference>
<gene>
    <name evidence="3" type="ORF">B1A_00622</name>
</gene>
<evidence type="ECO:0000256" key="1">
    <source>
        <dbReference type="SAM" id="MobiDB-lite"/>
    </source>
</evidence>
<evidence type="ECO:0000259" key="2">
    <source>
        <dbReference type="Pfam" id="PF12072"/>
    </source>
</evidence>
<dbReference type="Pfam" id="PF12072">
    <property type="entry name" value="RNase_Y_N"/>
    <property type="match status" value="1"/>
</dbReference>
<comment type="caution">
    <text evidence="3">The sequence shown here is derived from an EMBL/GenBank/DDBJ whole genome shotgun (WGS) entry which is preliminary data.</text>
</comment>
<dbReference type="EMBL" id="AUZX01000469">
    <property type="protein sequence ID" value="EQD80694.1"/>
    <property type="molecule type" value="Genomic_DNA"/>
</dbReference>
<feature type="region of interest" description="Disordered" evidence="1">
    <location>
        <begin position="19"/>
        <end position="51"/>
    </location>
</feature>